<feature type="compositionally biased region" description="Basic and acidic residues" evidence="1">
    <location>
        <begin position="11"/>
        <end position="27"/>
    </location>
</feature>
<dbReference type="STRING" id="2094558.A0A314UM20"/>
<feature type="region of interest" description="Disordered" evidence="1">
    <location>
        <begin position="1"/>
        <end position="28"/>
    </location>
</feature>
<gene>
    <name evidence="2" type="ORF">Pyn_20321</name>
</gene>
<dbReference type="SUPFAM" id="SSF81606">
    <property type="entry name" value="PP2C-like"/>
    <property type="match status" value="1"/>
</dbReference>
<evidence type="ECO:0000313" key="3">
    <source>
        <dbReference type="Proteomes" id="UP000250321"/>
    </source>
</evidence>
<dbReference type="Gene3D" id="3.60.40.10">
    <property type="entry name" value="PPM-type phosphatase domain"/>
    <property type="match status" value="1"/>
</dbReference>
<accession>A0A314UM20</accession>
<keyword evidence="3" id="KW-1185">Reference proteome</keyword>
<proteinExistence type="predicted"/>
<evidence type="ECO:0000256" key="1">
    <source>
        <dbReference type="SAM" id="MobiDB-lite"/>
    </source>
</evidence>
<reference evidence="2 3" key="1">
    <citation type="submission" date="2018-02" db="EMBL/GenBank/DDBJ databases">
        <title>Draft genome of wild Prunus yedoensis var. nudiflora.</title>
        <authorList>
            <person name="Baek S."/>
            <person name="Kim J.-H."/>
            <person name="Choi K."/>
            <person name="Kim G.-B."/>
            <person name="Cho A."/>
            <person name="Jang H."/>
            <person name="Shin C.-H."/>
            <person name="Yu H.-J."/>
            <person name="Mun J.-H."/>
        </authorList>
    </citation>
    <scope>NUCLEOTIDE SEQUENCE [LARGE SCALE GENOMIC DNA]</scope>
    <source>
        <strain evidence="3">cv. Jeju island</strain>
        <tissue evidence="2">Leaf</tissue>
    </source>
</reference>
<evidence type="ECO:0008006" key="4">
    <source>
        <dbReference type="Google" id="ProtNLM"/>
    </source>
</evidence>
<organism evidence="2 3">
    <name type="scientific">Prunus yedoensis var. nudiflora</name>
    <dbReference type="NCBI Taxonomy" id="2094558"/>
    <lineage>
        <taxon>Eukaryota</taxon>
        <taxon>Viridiplantae</taxon>
        <taxon>Streptophyta</taxon>
        <taxon>Embryophyta</taxon>
        <taxon>Tracheophyta</taxon>
        <taxon>Spermatophyta</taxon>
        <taxon>Magnoliopsida</taxon>
        <taxon>eudicotyledons</taxon>
        <taxon>Gunneridae</taxon>
        <taxon>Pentapetalae</taxon>
        <taxon>rosids</taxon>
        <taxon>fabids</taxon>
        <taxon>Rosales</taxon>
        <taxon>Rosaceae</taxon>
        <taxon>Amygdaloideae</taxon>
        <taxon>Amygdaleae</taxon>
        <taxon>Prunus</taxon>
    </lineage>
</organism>
<dbReference type="OrthoDB" id="1685742at2759"/>
<sequence length="116" mass="12450">MGLCISSSAHKIQDGHEAPMSFERSEDSNGIQMHGSLYSLEGSKGVNQDSAILHQGYGLEAEAFCGVFDGHGRFGHQVSQLVRSNLPSLLQGQMKALDQQATAVAEDDDSKITLTE</sequence>
<evidence type="ECO:0000313" key="2">
    <source>
        <dbReference type="EMBL" id="PQM38391.1"/>
    </source>
</evidence>
<dbReference type="EMBL" id="PJQY01003318">
    <property type="protein sequence ID" value="PQM38391.1"/>
    <property type="molecule type" value="Genomic_DNA"/>
</dbReference>
<comment type="caution">
    <text evidence="2">The sequence shown here is derived from an EMBL/GenBank/DDBJ whole genome shotgun (WGS) entry which is preliminary data.</text>
</comment>
<dbReference type="AlphaFoldDB" id="A0A314UM20"/>
<name>A0A314UM20_PRUYE</name>
<dbReference type="Proteomes" id="UP000250321">
    <property type="component" value="Unassembled WGS sequence"/>
</dbReference>
<dbReference type="InterPro" id="IPR036457">
    <property type="entry name" value="PPM-type-like_dom_sf"/>
</dbReference>
<feature type="compositionally biased region" description="Polar residues" evidence="1">
    <location>
        <begin position="1"/>
        <end position="10"/>
    </location>
</feature>
<protein>
    <recommendedName>
        <fullName evidence="4">PPM-type phosphatase domain-containing protein</fullName>
    </recommendedName>
</protein>